<dbReference type="EMBL" id="FMZM01000002">
    <property type="protein sequence ID" value="SDC36677.1"/>
    <property type="molecule type" value="Genomic_DNA"/>
</dbReference>
<dbReference type="InterPro" id="IPR042171">
    <property type="entry name" value="Acyl-CoA_hotdog"/>
</dbReference>
<dbReference type="InterPro" id="IPR049450">
    <property type="entry name" value="ACOT8-like_C"/>
</dbReference>
<accession>A0A1G6L0H6</accession>
<organism evidence="3 4">
    <name type="scientific">Nocardioides lianchengensis</name>
    <dbReference type="NCBI Taxonomy" id="1045774"/>
    <lineage>
        <taxon>Bacteria</taxon>
        <taxon>Bacillati</taxon>
        <taxon>Actinomycetota</taxon>
        <taxon>Actinomycetes</taxon>
        <taxon>Propionibacteriales</taxon>
        <taxon>Nocardioidaceae</taxon>
        <taxon>Nocardioides</taxon>
    </lineage>
</organism>
<protein>
    <submittedName>
        <fullName evidence="3">Thioesterase-like superfamily protein</fullName>
    </submittedName>
</protein>
<dbReference type="OrthoDB" id="4968093at2"/>
<evidence type="ECO:0000259" key="2">
    <source>
        <dbReference type="Pfam" id="PF20789"/>
    </source>
</evidence>
<keyword evidence="4" id="KW-1185">Reference proteome</keyword>
<dbReference type="Proteomes" id="UP000199034">
    <property type="component" value="Unassembled WGS sequence"/>
</dbReference>
<sequence>MTGMQLSFFRPAESGDALTPTDMARSMWDDDQMHGVAVSGALARGAEQRVRELGRTELRPARYTVDLFKAARMRDCRVTTEVVREGPRLCLVDAVLTQEVDGTEVRVARASALFLLPTASTEGSVWSPDDRPVPPPLDVAPASEEPHVPFFHSSVGWSQSFGLHQNDDRKSSWNTAIPIVSGEPTSPFQAVASIADGASMVTNWGDRGIEYINTDITLTLAREPVGLSIGMSALDRVEVDGIAVGTAAVFDRTGPLGTAVVTSLANARRVVDFGDVEYTDSGERRRTSSVVE</sequence>
<name>A0A1G6L0H6_9ACTN</name>
<dbReference type="Gene3D" id="2.40.160.210">
    <property type="entry name" value="Acyl-CoA thioesterase, double hotdog domain"/>
    <property type="match status" value="1"/>
</dbReference>
<reference evidence="3 4" key="1">
    <citation type="submission" date="2016-10" db="EMBL/GenBank/DDBJ databases">
        <authorList>
            <person name="de Groot N.N."/>
        </authorList>
    </citation>
    <scope>NUCLEOTIDE SEQUENCE [LARGE SCALE GENOMIC DNA]</scope>
    <source>
        <strain evidence="3 4">CGMCC 4.6858</strain>
    </source>
</reference>
<feature type="domain" description="Acyl-CoA thioesterase-like C-terminal" evidence="2">
    <location>
        <begin position="144"/>
        <end position="259"/>
    </location>
</feature>
<dbReference type="AlphaFoldDB" id="A0A1G6L0H6"/>
<dbReference type="Pfam" id="PF20789">
    <property type="entry name" value="4HBT_3C"/>
    <property type="match status" value="1"/>
</dbReference>
<dbReference type="STRING" id="1045774.SAMN05421872_10270"/>
<feature type="domain" description="Acyl-CoA thioesterase-like N-terminal HotDog" evidence="1">
    <location>
        <begin position="26"/>
        <end position="114"/>
    </location>
</feature>
<evidence type="ECO:0000313" key="3">
    <source>
        <dbReference type="EMBL" id="SDC36677.1"/>
    </source>
</evidence>
<dbReference type="Pfam" id="PF13622">
    <property type="entry name" value="4HBT_3"/>
    <property type="match status" value="1"/>
</dbReference>
<evidence type="ECO:0000259" key="1">
    <source>
        <dbReference type="Pfam" id="PF13622"/>
    </source>
</evidence>
<gene>
    <name evidence="3" type="ORF">SAMN05421872_10270</name>
</gene>
<evidence type="ECO:0000313" key="4">
    <source>
        <dbReference type="Proteomes" id="UP000199034"/>
    </source>
</evidence>
<dbReference type="InterPro" id="IPR049449">
    <property type="entry name" value="TesB_ACOT8-like_N"/>
</dbReference>
<proteinExistence type="predicted"/>